<dbReference type="EMBL" id="GBXM01012364">
    <property type="protein sequence ID" value="JAH96213.1"/>
    <property type="molecule type" value="Transcribed_RNA"/>
</dbReference>
<dbReference type="AlphaFoldDB" id="A0A0E9X3D1"/>
<evidence type="ECO:0000256" key="1">
    <source>
        <dbReference type="SAM" id="MobiDB-lite"/>
    </source>
</evidence>
<name>A0A0E9X3D1_ANGAN</name>
<organism evidence="2">
    <name type="scientific">Anguilla anguilla</name>
    <name type="common">European freshwater eel</name>
    <name type="synonym">Muraena anguilla</name>
    <dbReference type="NCBI Taxonomy" id="7936"/>
    <lineage>
        <taxon>Eukaryota</taxon>
        <taxon>Metazoa</taxon>
        <taxon>Chordata</taxon>
        <taxon>Craniata</taxon>
        <taxon>Vertebrata</taxon>
        <taxon>Euteleostomi</taxon>
        <taxon>Actinopterygii</taxon>
        <taxon>Neopterygii</taxon>
        <taxon>Teleostei</taxon>
        <taxon>Anguilliformes</taxon>
        <taxon>Anguillidae</taxon>
        <taxon>Anguilla</taxon>
    </lineage>
</organism>
<accession>A0A0E9X3D1</accession>
<protein>
    <submittedName>
        <fullName evidence="2">Uncharacterized protein</fullName>
    </submittedName>
</protein>
<reference evidence="2" key="2">
    <citation type="journal article" date="2015" name="Fish Shellfish Immunol.">
        <title>Early steps in the European eel (Anguilla anguilla)-Vibrio vulnificus interaction in the gills: Role of the RtxA13 toxin.</title>
        <authorList>
            <person name="Callol A."/>
            <person name="Pajuelo D."/>
            <person name="Ebbesson L."/>
            <person name="Teles M."/>
            <person name="MacKenzie S."/>
            <person name="Amaro C."/>
        </authorList>
    </citation>
    <scope>NUCLEOTIDE SEQUENCE</scope>
</reference>
<feature type="region of interest" description="Disordered" evidence="1">
    <location>
        <begin position="38"/>
        <end position="71"/>
    </location>
</feature>
<reference evidence="2" key="1">
    <citation type="submission" date="2014-11" db="EMBL/GenBank/DDBJ databases">
        <authorList>
            <person name="Amaro Gonzalez C."/>
        </authorList>
    </citation>
    <scope>NUCLEOTIDE SEQUENCE</scope>
</reference>
<feature type="region of interest" description="Disordered" evidence="1">
    <location>
        <begin position="1"/>
        <end position="24"/>
    </location>
</feature>
<evidence type="ECO:0000313" key="2">
    <source>
        <dbReference type="EMBL" id="JAH96213.1"/>
    </source>
</evidence>
<proteinExistence type="predicted"/>
<sequence length="81" mass="9121">MSTSDTQAHTHTHRQLTGHQTNAEQILLQNTENILMCVRDASGQQRQSKRRSDKSTSHSTPPPPPSQQYVCSCLYNRGTEL</sequence>